<keyword evidence="1 5" id="KW-0489">Methyltransferase</keyword>
<dbReference type="GO" id="GO:0032259">
    <property type="term" value="P:methylation"/>
    <property type="evidence" value="ECO:0007669"/>
    <property type="project" value="UniProtKB-KW"/>
</dbReference>
<evidence type="ECO:0000256" key="3">
    <source>
        <dbReference type="ARBA" id="ARBA00022723"/>
    </source>
</evidence>
<keyword evidence="3" id="KW-0479">Metal-binding</keyword>
<evidence type="ECO:0000313" key="5">
    <source>
        <dbReference type="EMBL" id="OMO76250.1"/>
    </source>
</evidence>
<evidence type="ECO:0000313" key="6">
    <source>
        <dbReference type="Proteomes" id="UP000187203"/>
    </source>
</evidence>
<dbReference type="OrthoDB" id="1523883at2759"/>
<gene>
    <name evidence="5" type="ORF">COLO4_25642</name>
</gene>
<dbReference type="Proteomes" id="UP000187203">
    <property type="component" value="Unassembled WGS sequence"/>
</dbReference>
<evidence type="ECO:0000256" key="1">
    <source>
        <dbReference type="ARBA" id="ARBA00022603"/>
    </source>
</evidence>
<keyword evidence="6" id="KW-1185">Reference proteome</keyword>
<keyword evidence="2" id="KW-0808">Transferase</keyword>
<dbReference type="GO" id="GO:0046872">
    <property type="term" value="F:metal ion binding"/>
    <property type="evidence" value="ECO:0007669"/>
    <property type="project" value="UniProtKB-KW"/>
</dbReference>
<evidence type="ECO:0000256" key="4">
    <source>
        <dbReference type="ARBA" id="ARBA00022842"/>
    </source>
</evidence>
<dbReference type="EMBL" id="AWUE01019102">
    <property type="protein sequence ID" value="OMO76250.1"/>
    <property type="molecule type" value="Genomic_DNA"/>
</dbReference>
<name>A0A1R3I0Z0_9ROSI</name>
<dbReference type="InterPro" id="IPR029063">
    <property type="entry name" value="SAM-dependent_MTases_sf"/>
</dbReference>
<comment type="caution">
    <text evidence="5">The sequence shown here is derived from an EMBL/GenBank/DDBJ whole genome shotgun (WGS) entry which is preliminary data.</text>
</comment>
<dbReference type="SUPFAM" id="SSF53335">
    <property type="entry name" value="S-adenosyl-L-methionine-dependent methyltransferases"/>
    <property type="match status" value="1"/>
</dbReference>
<protein>
    <submittedName>
        <fullName evidence="5">SAM dependent carboxyl methyltransferase</fullName>
    </submittedName>
</protein>
<dbReference type="PANTHER" id="PTHR31009">
    <property type="entry name" value="S-ADENOSYL-L-METHIONINE:CARBOXYL METHYLTRANSFERASE FAMILY PROTEIN"/>
    <property type="match status" value="1"/>
</dbReference>
<reference evidence="6" key="1">
    <citation type="submission" date="2013-09" db="EMBL/GenBank/DDBJ databases">
        <title>Corchorus olitorius genome sequencing.</title>
        <authorList>
            <person name="Alam M."/>
            <person name="Haque M.S."/>
            <person name="Islam M.S."/>
            <person name="Emdad E.M."/>
            <person name="Islam M.M."/>
            <person name="Ahmed B."/>
            <person name="Halim A."/>
            <person name="Hossen Q.M.M."/>
            <person name="Hossain M.Z."/>
            <person name="Ahmed R."/>
            <person name="Khan M.M."/>
            <person name="Islam R."/>
            <person name="Rashid M.M."/>
            <person name="Khan S.A."/>
            <person name="Rahman M.S."/>
            <person name="Alam M."/>
            <person name="Yahiya A.S."/>
            <person name="Khan M.S."/>
            <person name="Azam M.S."/>
            <person name="Haque T."/>
            <person name="Lashkar M.Z.H."/>
            <person name="Akhand A.I."/>
            <person name="Morshed G."/>
            <person name="Roy S."/>
            <person name="Uddin K.S."/>
            <person name="Rabeya T."/>
            <person name="Hossain A.S."/>
            <person name="Chowdhury A."/>
            <person name="Snigdha A.R."/>
            <person name="Mortoza M.S."/>
            <person name="Matin S.A."/>
            <person name="Hoque S.M.E."/>
            <person name="Islam M.K."/>
            <person name="Roy D.K."/>
            <person name="Haider R."/>
            <person name="Moosa M.M."/>
            <person name="Elias S.M."/>
            <person name="Hasan A.M."/>
            <person name="Jahan S."/>
            <person name="Shafiuddin M."/>
            <person name="Mahmood N."/>
            <person name="Shommy N.S."/>
        </authorList>
    </citation>
    <scope>NUCLEOTIDE SEQUENCE [LARGE SCALE GENOMIC DNA]</scope>
    <source>
        <strain evidence="6">cv. O-4</strain>
    </source>
</reference>
<dbReference type="Gene3D" id="1.10.1200.270">
    <property type="entry name" value="Methyltransferase, alpha-helical capping domain"/>
    <property type="match status" value="1"/>
</dbReference>
<dbReference type="InterPro" id="IPR005299">
    <property type="entry name" value="MeTrfase_7"/>
</dbReference>
<proteinExistence type="predicted"/>
<dbReference type="Pfam" id="PF03492">
    <property type="entry name" value="Methyltransf_7"/>
    <property type="match status" value="1"/>
</dbReference>
<keyword evidence="4" id="KW-0460">Magnesium</keyword>
<dbReference type="GO" id="GO:0008168">
    <property type="term" value="F:methyltransferase activity"/>
    <property type="evidence" value="ECO:0007669"/>
    <property type="project" value="UniProtKB-KW"/>
</dbReference>
<accession>A0A1R3I0Z0</accession>
<dbReference type="AlphaFoldDB" id="A0A1R3I0Z0"/>
<dbReference type="InterPro" id="IPR042086">
    <property type="entry name" value="MeTrfase_capping"/>
</dbReference>
<organism evidence="5 6">
    <name type="scientific">Corchorus olitorius</name>
    <dbReference type="NCBI Taxonomy" id="93759"/>
    <lineage>
        <taxon>Eukaryota</taxon>
        <taxon>Viridiplantae</taxon>
        <taxon>Streptophyta</taxon>
        <taxon>Embryophyta</taxon>
        <taxon>Tracheophyta</taxon>
        <taxon>Spermatophyta</taxon>
        <taxon>Magnoliopsida</taxon>
        <taxon>eudicotyledons</taxon>
        <taxon>Gunneridae</taxon>
        <taxon>Pentapetalae</taxon>
        <taxon>rosids</taxon>
        <taxon>malvids</taxon>
        <taxon>Malvales</taxon>
        <taxon>Malvaceae</taxon>
        <taxon>Grewioideae</taxon>
        <taxon>Apeibeae</taxon>
        <taxon>Corchorus</taxon>
    </lineage>
</organism>
<sequence>MAMEVNEMLFMNKGDGENSYVKNAALYTVPKLTSEGGLPLNKGKIYISKTSPPAVIKAYLTQFQEDFISFLKCRSLEMVSNGRMVLIIHGRESEDPTTDRDHNYNWEVLGNAMSCMVSQGLIDEEKLDSFNIPYYIASKDEVEGLVKKEGSFTIEFIDLIAINTLDITRSTPESRANLIRSITESIISTQFGEEIMHKLYDKVTEIIIEDSKLGKEVTKRVSIVAVLKKIK</sequence>
<evidence type="ECO:0000256" key="2">
    <source>
        <dbReference type="ARBA" id="ARBA00022679"/>
    </source>
</evidence>
<dbReference type="Gene3D" id="3.40.50.150">
    <property type="entry name" value="Vaccinia Virus protein VP39"/>
    <property type="match status" value="1"/>
</dbReference>
<dbReference type="STRING" id="93759.A0A1R3I0Z0"/>